<name>A0A0L8G2F8_OCTBM</name>
<proteinExistence type="predicted"/>
<protein>
    <submittedName>
        <fullName evidence="1">Uncharacterized protein</fullName>
    </submittedName>
</protein>
<reference evidence="1" key="1">
    <citation type="submission" date="2015-07" db="EMBL/GenBank/DDBJ databases">
        <title>MeaNS - Measles Nucleotide Surveillance Program.</title>
        <authorList>
            <person name="Tran T."/>
            <person name="Druce J."/>
        </authorList>
    </citation>
    <scope>NUCLEOTIDE SEQUENCE</scope>
    <source>
        <strain evidence="1">UCB-OBI-ISO-001</strain>
        <tissue evidence="1">Gonad</tissue>
    </source>
</reference>
<evidence type="ECO:0000313" key="1">
    <source>
        <dbReference type="EMBL" id="KOF71197.1"/>
    </source>
</evidence>
<sequence length="74" mass="8188">MASTLFTTSLQFFSVWESEPNQTPSNLTGPSVQCPTTLDDNGLFLQMPRRKLMDLSLLTFAPATASYLRRASST</sequence>
<accession>A0A0L8G2F8</accession>
<dbReference type="EMBL" id="KQ424308">
    <property type="protein sequence ID" value="KOF71197.1"/>
    <property type="molecule type" value="Genomic_DNA"/>
</dbReference>
<dbReference type="AlphaFoldDB" id="A0A0L8G2F8"/>
<organism evidence="1">
    <name type="scientific">Octopus bimaculoides</name>
    <name type="common">California two-spotted octopus</name>
    <dbReference type="NCBI Taxonomy" id="37653"/>
    <lineage>
        <taxon>Eukaryota</taxon>
        <taxon>Metazoa</taxon>
        <taxon>Spiralia</taxon>
        <taxon>Lophotrochozoa</taxon>
        <taxon>Mollusca</taxon>
        <taxon>Cephalopoda</taxon>
        <taxon>Coleoidea</taxon>
        <taxon>Octopodiformes</taxon>
        <taxon>Octopoda</taxon>
        <taxon>Incirrata</taxon>
        <taxon>Octopodidae</taxon>
        <taxon>Octopus</taxon>
    </lineage>
</organism>
<gene>
    <name evidence="1" type="ORF">OCBIM_22001467mg</name>
</gene>